<name>A0A371H8T5_MUCPR</name>
<organism evidence="1 2">
    <name type="scientific">Mucuna pruriens</name>
    <name type="common">Velvet bean</name>
    <name type="synonym">Dolichos pruriens</name>
    <dbReference type="NCBI Taxonomy" id="157652"/>
    <lineage>
        <taxon>Eukaryota</taxon>
        <taxon>Viridiplantae</taxon>
        <taxon>Streptophyta</taxon>
        <taxon>Embryophyta</taxon>
        <taxon>Tracheophyta</taxon>
        <taxon>Spermatophyta</taxon>
        <taxon>Magnoliopsida</taxon>
        <taxon>eudicotyledons</taxon>
        <taxon>Gunneridae</taxon>
        <taxon>Pentapetalae</taxon>
        <taxon>rosids</taxon>
        <taxon>fabids</taxon>
        <taxon>Fabales</taxon>
        <taxon>Fabaceae</taxon>
        <taxon>Papilionoideae</taxon>
        <taxon>50 kb inversion clade</taxon>
        <taxon>NPAAA clade</taxon>
        <taxon>indigoferoid/millettioid clade</taxon>
        <taxon>Phaseoleae</taxon>
        <taxon>Mucuna</taxon>
    </lineage>
</organism>
<evidence type="ECO:0000313" key="2">
    <source>
        <dbReference type="Proteomes" id="UP000257109"/>
    </source>
</evidence>
<dbReference type="EMBL" id="QJKJ01003309">
    <property type="protein sequence ID" value="RDX99083.1"/>
    <property type="molecule type" value="Genomic_DNA"/>
</dbReference>
<sequence length="102" mass="11595">MDIGKGFIKLPTKFSLKLAKFTTIDFLTSSTLFRGLVNQLNYKDVKKCYNLQTAISHNVKKIASSYIETLEALDNVLARNLMNVFASMIVLLTNLKIKYQMV</sequence>
<protein>
    <submittedName>
        <fullName evidence="1">Uncharacterized protein</fullName>
    </submittedName>
</protein>
<evidence type="ECO:0000313" key="1">
    <source>
        <dbReference type="EMBL" id="RDX99083.1"/>
    </source>
</evidence>
<dbReference type="AlphaFoldDB" id="A0A371H8T5"/>
<gene>
    <name evidence="1" type="ORF">CR513_17915</name>
</gene>
<reference evidence="1" key="1">
    <citation type="submission" date="2018-05" db="EMBL/GenBank/DDBJ databases">
        <title>Draft genome of Mucuna pruriens seed.</title>
        <authorList>
            <person name="Nnadi N.E."/>
            <person name="Vos R."/>
            <person name="Hasami M.H."/>
            <person name="Devisetty U.K."/>
            <person name="Aguiy J.C."/>
        </authorList>
    </citation>
    <scope>NUCLEOTIDE SEQUENCE [LARGE SCALE GENOMIC DNA]</scope>
    <source>
        <strain evidence="1">JCA_2017</strain>
    </source>
</reference>
<proteinExistence type="predicted"/>
<comment type="caution">
    <text evidence="1">The sequence shown here is derived from an EMBL/GenBank/DDBJ whole genome shotgun (WGS) entry which is preliminary data.</text>
</comment>
<feature type="non-terminal residue" evidence="1">
    <location>
        <position position="1"/>
    </location>
</feature>
<keyword evidence="2" id="KW-1185">Reference proteome</keyword>
<accession>A0A371H8T5</accession>
<dbReference type="Proteomes" id="UP000257109">
    <property type="component" value="Unassembled WGS sequence"/>
</dbReference>